<reference evidence="3" key="2">
    <citation type="submission" date="2023-05" db="EMBL/GenBank/DDBJ databases">
        <authorList>
            <consortium name="Lawrence Berkeley National Laboratory"/>
            <person name="Steindorff A."/>
            <person name="Hensen N."/>
            <person name="Bonometti L."/>
            <person name="Westerberg I."/>
            <person name="Brannstrom I.O."/>
            <person name="Guillou S."/>
            <person name="Cros-Aarteil S."/>
            <person name="Calhoun S."/>
            <person name="Haridas S."/>
            <person name="Kuo A."/>
            <person name="Mondo S."/>
            <person name="Pangilinan J."/>
            <person name="Riley R."/>
            <person name="Labutti K."/>
            <person name="Andreopoulos B."/>
            <person name="Lipzen A."/>
            <person name="Chen C."/>
            <person name="Yanf M."/>
            <person name="Daum C."/>
            <person name="Ng V."/>
            <person name="Clum A."/>
            <person name="Ohm R."/>
            <person name="Martin F."/>
            <person name="Silar P."/>
            <person name="Natvig D."/>
            <person name="Lalanne C."/>
            <person name="Gautier V."/>
            <person name="Ament-Velasquez S.L."/>
            <person name="Kruys A."/>
            <person name="Hutchinson M.I."/>
            <person name="Powell A.J."/>
            <person name="Barry K."/>
            <person name="Miller A.N."/>
            <person name="Grigoriev I.V."/>
            <person name="Debuchy R."/>
            <person name="Gladieux P."/>
            <person name="Thoren M.H."/>
            <person name="Johannesson H."/>
        </authorList>
    </citation>
    <scope>NUCLEOTIDE SEQUENCE</scope>
    <source>
        <strain evidence="3">CBS 892.96</strain>
    </source>
</reference>
<dbReference type="PANTHER" id="PTHR10039">
    <property type="entry name" value="AMELOGENIN"/>
    <property type="match status" value="1"/>
</dbReference>
<dbReference type="AlphaFoldDB" id="A0AAN7A2V7"/>
<sequence>MSYLKNEGFTHCLNSGRERDGIIAAIHRDGCPIAHLDPKRGFKAESDVLRSLGFPEMNDREIGISRAHRGTFKWVYLNPRHQAGSRLGRSNFRKPESGKSTLMKYLMRSKNTFRCLSNWVQEPGGFVSYSFFFWNNNMEMQMSIEGLLPTILYQALKQLPSLLIQEVSRGRIEVLNLFVDDYTLWTLAELEQGLRRLVFDICPNRKFFFLIDGLDECSGDHGALTNILLDLSSSVGTILKRCLANRPWTSFEYTFRGKPHLMLHHLAAGDIE</sequence>
<comment type="caution">
    <text evidence="3">The sequence shown here is derived from an EMBL/GenBank/DDBJ whole genome shotgun (WGS) entry which is preliminary data.</text>
</comment>
<dbReference type="EMBL" id="MU866579">
    <property type="protein sequence ID" value="KAK4171355.1"/>
    <property type="molecule type" value="Genomic_DNA"/>
</dbReference>
<evidence type="ECO:0000313" key="3">
    <source>
        <dbReference type="EMBL" id="KAK4171355.1"/>
    </source>
</evidence>
<gene>
    <name evidence="3" type="ORF">QBC36DRAFT_315872</name>
</gene>
<keyword evidence="4" id="KW-1185">Reference proteome</keyword>
<protein>
    <recommendedName>
        <fullName evidence="2">Nephrocystin 3-like N-terminal domain-containing protein</fullName>
    </recommendedName>
</protein>
<dbReference type="Proteomes" id="UP001302321">
    <property type="component" value="Unassembled WGS sequence"/>
</dbReference>
<organism evidence="3 4">
    <name type="scientific">Triangularia setosa</name>
    <dbReference type="NCBI Taxonomy" id="2587417"/>
    <lineage>
        <taxon>Eukaryota</taxon>
        <taxon>Fungi</taxon>
        <taxon>Dikarya</taxon>
        <taxon>Ascomycota</taxon>
        <taxon>Pezizomycotina</taxon>
        <taxon>Sordariomycetes</taxon>
        <taxon>Sordariomycetidae</taxon>
        <taxon>Sordariales</taxon>
        <taxon>Podosporaceae</taxon>
        <taxon>Triangularia</taxon>
    </lineage>
</organism>
<proteinExistence type="predicted"/>
<evidence type="ECO:0000259" key="2">
    <source>
        <dbReference type="Pfam" id="PF24883"/>
    </source>
</evidence>
<feature type="domain" description="Nephrocystin 3-like N-terminal" evidence="2">
    <location>
        <begin position="94"/>
        <end position="240"/>
    </location>
</feature>
<evidence type="ECO:0000256" key="1">
    <source>
        <dbReference type="ARBA" id="ARBA00022737"/>
    </source>
</evidence>
<keyword evidence="1" id="KW-0677">Repeat</keyword>
<dbReference type="Pfam" id="PF24883">
    <property type="entry name" value="NPHP3_N"/>
    <property type="match status" value="1"/>
</dbReference>
<name>A0AAN7A2V7_9PEZI</name>
<reference evidence="3" key="1">
    <citation type="journal article" date="2023" name="Mol. Phylogenet. Evol.">
        <title>Genome-scale phylogeny and comparative genomics of the fungal order Sordariales.</title>
        <authorList>
            <person name="Hensen N."/>
            <person name="Bonometti L."/>
            <person name="Westerberg I."/>
            <person name="Brannstrom I.O."/>
            <person name="Guillou S."/>
            <person name="Cros-Aarteil S."/>
            <person name="Calhoun S."/>
            <person name="Haridas S."/>
            <person name="Kuo A."/>
            <person name="Mondo S."/>
            <person name="Pangilinan J."/>
            <person name="Riley R."/>
            <person name="LaButti K."/>
            <person name="Andreopoulos B."/>
            <person name="Lipzen A."/>
            <person name="Chen C."/>
            <person name="Yan M."/>
            <person name="Daum C."/>
            <person name="Ng V."/>
            <person name="Clum A."/>
            <person name="Steindorff A."/>
            <person name="Ohm R.A."/>
            <person name="Martin F."/>
            <person name="Silar P."/>
            <person name="Natvig D.O."/>
            <person name="Lalanne C."/>
            <person name="Gautier V."/>
            <person name="Ament-Velasquez S.L."/>
            <person name="Kruys A."/>
            <person name="Hutchinson M.I."/>
            <person name="Powell A.J."/>
            <person name="Barry K."/>
            <person name="Miller A.N."/>
            <person name="Grigoriev I.V."/>
            <person name="Debuchy R."/>
            <person name="Gladieux P."/>
            <person name="Hiltunen Thoren M."/>
            <person name="Johannesson H."/>
        </authorList>
    </citation>
    <scope>NUCLEOTIDE SEQUENCE</scope>
    <source>
        <strain evidence="3">CBS 892.96</strain>
    </source>
</reference>
<dbReference type="PANTHER" id="PTHR10039:SF5">
    <property type="entry name" value="NACHT DOMAIN-CONTAINING PROTEIN"/>
    <property type="match status" value="1"/>
</dbReference>
<evidence type="ECO:0000313" key="4">
    <source>
        <dbReference type="Proteomes" id="UP001302321"/>
    </source>
</evidence>
<dbReference type="InterPro" id="IPR056884">
    <property type="entry name" value="NPHP3-like_N"/>
</dbReference>
<accession>A0AAN7A2V7</accession>